<dbReference type="EMBL" id="GGEC01005855">
    <property type="protein sequence ID" value="MBW86338.1"/>
    <property type="molecule type" value="Transcribed_RNA"/>
</dbReference>
<sequence length="76" mass="8730">MAPGIEEKCYRGSCYFVDLKGHVVGPFKKSRLHFNFLCTPSIGNKVAIVLNDRIEIHTIGLKRMGWSLCKRKRNHN</sequence>
<organism evidence="1">
    <name type="scientific">Rhizophora mucronata</name>
    <name type="common">Asiatic mangrove</name>
    <dbReference type="NCBI Taxonomy" id="61149"/>
    <lineage>
        <taxon>Eukaryota</taxon>
        <taxon>Viridiplantae</taxon>
        <taxon>Streptophyta</taxon>
        <taxon>Embryophyta</taxon>
        <taxon>Tracheophyta</taxon>
        <taxon>Spermatophyta</taxon>
        <taxon>Magnoliopsida</taxon>
        <taxon>eudicotyledons</taxon>
        <taxon>Gunneridae</taxon>
        <taxon>Pentapetalae</taxon>
        <taxon>rosids</taxon>
        <taxon>fabids</taxon>
        <taxon>Malpighiales</taxon>
        <taxon>Rhizophoraceae</taxon>
        <taxon>Rhizophora</taxon>
    </lineage>
</organism>
<dbReference type="AlphaFoldDB" id="A0A2P2IYN4"/>
<reference evidence="1" key="1">
    <citation type="submission" date="2018-02" db="EMBL/GenBank/DDBJ databases">
        <title>Rhizophora mucronata_Transcriptome.</title>
        <authorList>
            <person name="Meera S.P."/>
            <person name="Sreeshan A."/>
            <person name="Augustine A."/>
        </authorList>
    </citation>
    <scope>NUCLEOTIDE SEQUENCE</scope>
    <source>
        <tissue evidence="1">Leaf</tissue>
    </source>
</reference>
<name>A0A2P2IYN4_RHIMU</name>
<evidence type="ECO:0000313" key="1">
    <source>
        <dbReference type="EMBL" id="MBW86338.1"/>
    </source>
</evidence>
<accession>A0A2P2IYN4</accession>
<proteinExistence type="predicted"/>
<protein>
    <submittedName>
        <fullName evidence="1">Uncharacterized protein MANES_15G177200</fullName>
    </submittedName>
</protein>